<dbReference type="Gene3D" id="3.30.460.10">
    <property type="entry name" value="Beta Polymerase, domain 2"/>
    <property type="match status" value="1"/>
</dbReference>
<dbReference type="PANTHER" id="PTHR33571:SF12">
    <property type="entry name" value="BSL3053 PROTEIN"/>
    <property type="match status" value="1"/>
</dbReference>
<comment type="cofactor">
    <cofactor evidence="1">
        <name>Mg(2+)</name>
        <dbReference type="ChEBI" id="CHEBI:18420"/>
    </cofactor>
</comment>
<evidence type="ECO:0000313" key="10">
    <source>
        <dbReference type="Proteomes" id="UP000682802"/>
    </source>
</evidence>
<dbReference type="EMBL" id="CP076128">
    <property type="protein sequence ID" value="QWG08492.1"/>
    <property type="molecule type" value="Genomic_DNA"/>
</dbReference>
<dbReference type="PANTHER" id="PTHR33571">
    <property type="entry name" value="SSL8005 PROTEIN"/>
    <property type="match status" value="1"/>
</dbReference>
<evidence type="ECO:0000256" key="1">
    <source>
        <dbReference type="ARBA" id="ARBA00001946"/>
    </source>
</evidence>
<keyword evidence="7" id="KW-0460">Magnesium</keyword>
<keyword evidence="6" id="KW-0067">ATP-binding</keyword>
<dbReference type="InterPro" id="IPR043519">
    <property type="entry name" value="NT_sf"/>
</dbReference>
<dbReference type="Proteomes" id="UP000682802">
    <property type="component" value="Chromosome 1"/>
</dbReference>
<reference evidence="9 10" key="1">
    <citation type="submission" date="2021-05" db="EMBL/GenBank/DDBJ databases">
        <title>Comparative genomic studies on the polysaccharide-degrading batcterial strains of the Flammeovirga genus.</title>
        <authorList>
            <person name="Zewei F."/>
            <person name="Zheng Z."/>
            <person name="Yu L."/>
            <person name="Ruyue G."/>
            <person name="Yanhong M."/>
            <person name="Yuanyuan C."/>
            <person name="Jingyan G."/>
            <person name="Wenjun H."/>
        </authorList>
    </citation>
    <scope>NUCLEOTIDE SEQUENCE [LARGE SCALE GENOMIC DNA]</scope>
    <source>
        <strain evidence="9 10">YS10</strain>
    </source>
</reference>
<protein>
    <submittedName>
        <fullName evidence="9">Nucleotidyltransferase domain-containing protein</fullName>
    </submittedName>
</protein>
<evidence type="ECO:0000256" key="2">
    <source>
        <dbReference type="ARBA" id="ARBA00022679"/>
    </source>
</evidence>
<dbReference type="RefSeq" id="WP_144072408.1">
    <property type="nucleotide sequence ID" value="NZ_CP076128.1"/>
</dbReference>
<proteinExistence type="predicted"/>
<evidence type="ECO:0000256" key="3">
    <source>
        <dbReference type="ARBA" id="ARBA00022695"/>
    </source>
</evidence>
<keyword evidence="5" id="KW-0547">Nucleotide-binding</keyword>
<evidence type="ECO:0000259" key="8">
    <source>
        <dbReference type="Pfam" id="PF18765"/>
    </source>
</evidence>
<dbReference type="Pfam" id="PF18765">
    <property type="entry name" value="Polbeta"/>
    <property type="match status" value="1"/>
</dbReference>
<dbReference type="InterPro" id="IPR052038">
    <property type="entry name" value="Type-VII_TA_antitoxin"/>
</dbReference>
<keyword evidence="3" id="KW-0548">Nucleotidyltransferase</keyword>
<dbReference type="SUPFAM" id="SSF81301">
    <property type="entry name" value="Nucleotidyltransferase"/>
    <property type="match status" value="1"/>
</dbReference>
<keyword evidence="2" id="KW-0808">Transferase</keyword>
<gene>
    <name evidence="9" type="ORF">KM029_06015</name>
</gene>
<accession>A0ABX8GYS0</accession>
<organism evidence="9 10">
    <name type="scientific">Flammeovirga kamogawensis</name>
    <dbReference type="NCBI Taxonomy" id="373891"/>
    <lineage>
        <taxon>Bacteria</taxon>
        <taxon>Pseudomonadati</taxon>
        <taxon>Bacteroidota</taxon>
        <taxon>Cytophagia</taxon>
        <taxon>Cytophagales</taxon>
        <taxon>Flammeovirgaceae</taxon>
        <taxon>Flammeovirga</taxon>
    </lineage>
</organism>
<evidence type="ECO:0000256" key="4">
    <source>
        <dbReference type="ARBA" id="ARBA00022723"/>
    </source>
</evidence>
<sequence length="101" mass="11995">MGYIDQYKGQIIEICKKLPITKLYVFGSVVTDKFTKSSDIDFIVKLKENISFEDYSDSYFNLQYALRNLFKREIDIVTEPSIRNPYFKKEVDETKLLIYEV</sequence>
<keyword evidence="4" id="KW-0479">Metal-binding</keyword>
<evidence type="ECO:0000256" key="6">
    <source>
        <dbReference type="ARBA" id="ARBA00022840"/>
    </source>
</evidence>
<keyword evidence="10" id="KW-1185">Reference proteome</keyword>
<feature type="domain" description="Polymerase beta nucleotidyltransferase" evidence="8">
    <location>
        <begin position="10"/>
        <end position="100"/>
    </location>
</feature>
<name>A0ABX8GYS0_9BACT</name>
<evidence type="ECO:0000256" key="7">
    <source>
        <dbReference type="ARBA" id="ARBA00022842"/>
    </source>
</evidence>
<dbReference type="CDD" id="cd05403">
    <property type="entry name" value="NT_KNTase_like"/>
    <property type="match status" value="1"/>
</dbReference>
<evidence type="ECO:0000313" key="9">
    <source>
        <dbReference type="EMBL" id="QWG08492.1"/>
    </source>
</evidence>
<dbReference type="InterPro" id="IPR041633">
    <property type="entry name" value="Polbeta"/>
</dbReference>
<evidence type="ECO:0000256" key="5">
    <source>
        <dbReference type="ARBA" id="ARBA00022741"/>
    </source>
</evidence>